<keyword evidence="2" id="KW-1185">Reference proteome</keyword>
<gene>
    <name evidence="1" type="ORF">Y10_02050</name>
</gene>
<sequence>MNMKKYISIAVLSIATLTACEQTPKKEEVNKRTKIGIETVDKDNFEEVKSLRLFDNVQEAKAARFVNKYIAFLKEDKSDVDLKNWIATKSVTENFINAFNKTLADTNSTFDPVINSEEIPEKGFQVVSNDDQDYVTLQRVSNPSYTIKVKMVQVDGKWKVDGCGAVNIPTDKQ</sequence>
<comment type="caution">
    <text evidence="1">The sequence shown here is derived from an EMBL/GenBank/DDBJ whole genome shotgun (WGS) entry which is preliminary data.</text>
</comment>
<name>A0ABQ5MEL3_9FLAO</name>
<proteinExistence type="predicted"/>
<dbReference type="PROSITE" id="PS51257">
    <property type="entry name" value="PROKAR_LIPOPROTEIN"/>
    <property type="match status" value="1"/>
</dbReference>
<organism evidence="1 2">
    <name type="scientific">Neptunitalea lumnitzerae</name>
    <dbReference type="NCBI Taxonomy" id="2965509"/>
    <lineage>
        <taxon>Bacteria</taxon>
        <taxon>Pseudomonadati</taxon>
        <taxon>Bacteroidota</taxon>
        <taxon>Flavobacteriia</taxon>
        <taxon>Flavobacteriales</taxon>
        <taxon>Flavobacteriaceae</taxon>
        <taxon>Neptunitalea</taxon>
    </lineage>
</organism>
<evidence type="ECO:0000313" key="1">
    <source>
        <dbReference type="EMBL" id="GLB47837.1"/>
    </source>
</evidence>
<evidence type="ECO:0008006" key="3">
    <source>
        <dbReference type="Google" id="ProtNLM"/>
    </source>
</evidence>
<dbReference type="Gene3D" id="3.10.450.50">
    <property type="match status" value="1"/>
</dbReference>
<evidence type="ECO:0000313" key="2">
    <source>
        <dbReference type="Proteomes" id="UP001143543"/>
    </source>
</evidence>
<dbReference type="Proteomes" id="UP001143543">
    <property type="component" value="Unassembled WGS sequence"/>
</dbReference>
<reference evidence="1" key="1">
    <citation type="submission" date="2022-07" db="EMBL/GenBank/DDBJ databases">
        <title>Taxonomy of Novel Oxalotrophic and Methylotrophic Bacteria.</title>
        <authorList>
            <person name="Sahin N."/>
            <person name="Tani A."/>
        </authorList>
    </citation>
    <scope>NUCLEOTIDE SEQUENCE</scope>
    <source>
        <strain evidence="1">Y10</strain>
    </source>
</reference>
<accession>A0ABQ5MEL3</accession>
<protein>
    <recommendedName>
        <fullName evidence="3">DUF3828 domain-containing protein</fullName>
    </recommendedName>
</protein>
<dbReference type="EMBL" id="BRVO01000001">
    <property type="protein sequence ID" value="GLB47837.1"/>
    <property type="molecule type" value="Genomic_DNA"/>
</dbReference>